<dbReference type="EMBL" id="CAJFCJ010000013">
    <property type="protein sequence ID" value="CAD5121074.1"/>
    <property type="molecule type" value="Genomic_DNA"/>
</dbReference>
<evidence type="ECO:0000313" key="2">
    <source>
        <dbReference type="EMBL" id="CAD5121074.1"/>
    </source>
</evidence>
<organism evidence="2 3">
    <name type="scientific">Dimorphilus gyrociliatus</name>
    <dbReference type="NCBI Taxonomy" id="2664684"/>
    <lineage>
        <taxon>Eukaryota</taxon>
        <taxon>Metazoa</taxon>
        <taxon>Spiralia</taxon>
        <taxon>Lophotrochozoa</taxon>
        <taxon>Annelida</taxon>
        <taxon>Polychaeta</taxon>
        <taxon>Polychaeta incertae sedis</taxon>
        <taxon>Dinophilidae</taxon>
        <taxon>Dimorphilus</taxon>
    </lineage>
</organism>
<accession>A0A7I8VXW7</accession>
<name>A0A7I8VXW7_9ANNE</name>
<reference evidence="2 3" key="1">
    <citation type="submission" date="2020-08" db="EMBL/GenBank/DDBJ databases">
        <authorList>
            <person name="Hejnol A."/>
        </authorList>
    </citation>
    <scope>NUCLEOTIDE SEQUENCE [LARGE SCALE GENOMIC DNA]</scope>
</reference>
<proteinExistence type="predicted"/>
<feature type="region of interest" description="Disordered" evidence="1">
    <location>
        <begin position="30"/>
        <end position="60"/>
    </location>
</feature>
<sequence length="86" mass="9773">MLTYCVLDEVVIATDNPNGKEKTANEIIPVGIPPREDTSGAGKRKVEDEEEDEYDGVFRRPKVPKSPLVVKSRKDVFEQEKWPQET</sequence>
<gene>
    <name evidence="2" type="ORF">DGYR_LOCUS9071</name>
</gene>
<dbReference type="AlphaFoldDB" id="A0A7I8VXW7"/>
<evidence type="ECO:0000313" key="3">
    <source>
        <dbReference type="Proteomes" id="UP000549394"/>
    </source>
</evidence>
<evidence type="ECO:0000256" key="1">
    <source>
        <dbReference type="SAM" id="MobiDB-lite"/>
    </source>
</evidence>
<dbReference type="Proteomes" id="UP000549394">
    <property type="component" value="Unassembled WGS sequence"/>
</dbReference>
<comment type="caution">
    <text evidence="2">The sequence shown here is derived from an EMBL/GenBank/DDBJ whole genome shotgun (WGS) entry which is preliminary data.</text>
</comment>
<keyword evidence="3" id="KW-1185">Reference proteome</keyword>
<protein>
    <submittedName>
        <fullName evidence="2">DgyrCDS9611</fullName>
    </submittedName>
</protein>